<keyword evidence="6 10" id="KW-0472">Membrane</keyword>
<comment type="similarity">
    <text evidence="2">Belongs to the MGR2 family.</text>
</comment>
<dbReference type="STRING" id="10228.B3S3B8"/>
<dbReference type="AlphaFoldDB" id="B3S3B8"/>
<dbReference type="OMA" id="SCWDRVK"/>
<evidence type="ECO:0000256" key="4">
    <source>
        <dbReference type="ARBA" id="ARBA00022692"/>
    </source>
</evidence>
<evidence type="ECO:0000256" key="1">
    <source>
        <dbReference type="ARBA" id="ARBA00004370"/>
    </source>
</evidence>
<dbReference type="FunCoup" id="B3S3B8">
    <property type="interactions" value="899"/>
</dbReference>
<gene>
    <name evidence="11" type="ORF">TRIADDRAFT_50610</name>
</gene>
<evidence type="ECO:0000256" key="6">
    <source>
        <dbReference type="ARBA" id="ARBA00023136"/>
    </source>
</evidence>
<dbReference type="GeneID" id="6755843"/>
<dbReference type="PhylomeDB" id="B3S3B8"/>
<evidence type="ECO:0000313" key="11">
    <source>
        <dbReference type="EMBL" id="EDV22764.1"/>
    </source>
</evidence>
<dbReference type="GO" id="GO:0005744">
    <property type="term" value="C:TIM23 mitochondrial import inner membrane translocase complex"/>
    <property type="evidence" value="ECO:0000318"/>
    <property type="project" value="GO_Central"/>
</dbReference>
<dbReference type="InParanoid" id="B3S3B8"/>
<reference evidence="11 12" key="1">
    <citation type="journal article" date="2008" name="Nature">
        <title>The Trichoplax genome and the nature of placozoans.</title>
        <authorList>
            <person name="Srivastava M."/>
            <person name="Begovic E."/>
            <person name="Chapman J."/>
            <person name="Putnam N.H."/>
            <person name="Hellsten U."/>
            <person name="Kawashima T."/>
            <person name="Kuo A."/>
            <person name="Mitros T."/>
            <person name="Salamov A."/>
            <person name="Carpenter M.L."/>
            <person name="Signorovitch A.Y."/>
            <person name="Moreno M.A."/>
            <person name="Kamm K."/>
            <person name="Grimwood J."/>
            <person name="Schmutz J."/>
            <person name="Shapiro H."/>
            <person name="Grigoriev I.V."/>
            <person name="Buss L.W."/>
            <person name="Schierwater B."/>
            <person name="Dellaporta S.L."/>
            <person name="Rokhsar D.S."/>
        </authorList>
    </citation>
    <scope>NUCLEOTIDE SEQUENCE [LARGE SCALE GENOMIC DNA]</scope>
    <source>
        <strain evidence="11 12">Grell-BS-1999</strain>
    </source>
</reference>
<sequence length="74" mass="7817">MPQHYGQPSCFDKVKFGVMIGFAVGMSSGALFGTYSAFRMGLRGRELLSTVGKIMLQGGGTFGVFMGIGSAIRC</sequence>
<name>B3S3B8_TRIAD</name>
<evidence type="ECO:0000256" key="10">
    <source>
        <dbReference type="SAM" id="Phobius"/>
    </source>
</evidence>
<comment type="function">
    <text evidence="8">Induces production of reactive oxygen species (ROS) which are necessary for cell proliferation. May play a role in inducing oxidative DNA damage and replicative senescence. May play a role in the coordination of mitochondrial morphology and cell proliferation.</text>
</comment>
<comment type="function">
    <text evidence="7">Has antibacterial activity against a variety of bacteria including S.aureus, P.aeruginosa and M.tuberculosis. Acts by inducing bacterial membrane breakage.</text>
</comment>
<dbReference type="InterPro" id="IPR018450">
    <property type="entry name" value="Romo1/Mgr2"/>
</dbReference>
<organism evidence="11 12">
    <name type="scientific">Trichoplax adhaerens</name>
    <name type="common">Trichoplax reptans</name>
    <dbReference type="NCBI Taxonomy" id="10228"/>
    <lineage>
        <taxon>Eukaryota</taxon>
        <taxon>Metazoa</taxon>
        <taxon>Placozoa</taxon>
        <taxon>Uniplacotomia</taxon>
        <taxon>Trichoplacea</taxon>
        <taxon>Trichoplacidae</taxon>
        <taxon>Trichoplax</taxon>
    </lineage>
</organism>
<dbReference type="HOGENOM" id="CLU_142435_2_0_1"/>
<comment type="subcellular location">
    <subcellularLocation>
        <location evidence="1">Membrane</location>
    </subcellularLocation>
</comment>
<evidence type="ECO:0000256" key="7">
    <source>
        <dbReference type="ARBA" id="ARBA00025225"/>
    </source>
</evidence>
<dbReference type="KEGG" id="tad:TRIADDRAFT_50610"/>
<dbReference type="PANTHER" id="PTHR28525">
    <property type="entry name" value="REACTIVE OXYGEN SPECIES MODULATOR 1"/>
    <property type="match status" value="1"/>
</dbReference>
<dbReference type="PANTHER" id="PTHR28525:SF1">
    <property type="entry name" value="REACTIVE OXYGEN SPECIES MODULATOR 1"/>
    <property type="match status" value="1"/>
</dbReference>
<dbReference type="SMART" id="SM01378">
    <property type="entry name" value="Romo1"/>
    <property type="match status" value="1"/>
</dbReference>
<accession>B3S3B8</accession>
<dbReference type="CTD" id="6755843"/>
<dbReference type="EMBL" id="DS985248">
    <property type="protein sequence ID" value="EDV22764.1"/>
    <property type="molecule type" value="Genomic_DNA"/>
</dbReference>
<keyword evidence="4 10" id="KW-0812">Transmembrane</keyword>
<keyword evidence="12" id="KW-1185">Reference proteome</keyword>
<dbReference type="eggNOG" id="KOG4096">
    <property type="taxonomic scope" value="Eukaryota"/>
</dbReference>
<dbReference type="GO" id="GO:0030150">
    <property type="term" value="P:protein import into mitochondrial matrix"/>
    <property type="evidence" value="ECO:0000318"/>
    <property type="project" value="GO_Central"/>
</dbReference>
<evidence type="ECO:0000256" key="2">
    <source>
        <dbReference type="ARBA" id="ARBA00007839"/>
    </source>
</evidence>
<proteinExistence type="inferred from homology"/>
<dbReference type="RefSeq" id="XP_002114630.1">
    <property type="nucleotide sequence ID" value="XM_002114594.1"/>
</dbReference>
<keyword evidence="5 10" id="KW-1133">Transmembrane helix</keyword>
<evidence type="ECO:0000256" key="3">
    <source>
        <dbReference type="ARBA" id="ARBA00016275"/>
    </source>
</evidence>
<dbReference type="Proteomes" id="UP000009022">
    <property type="component" value="Unassembled WGS sequence"/>
</dbReference>
<evidence type="ECO:0000256" key="9">
    <source>
        <dbReference type="ARBA" id="ARBA00032686"/>
    </source>
</evidence>
<evidence type="ECO:0000313" key="12">
    <source>
        <dbReference type="Proteomes" id="UP000009022"/>
    </source>
</evidence>
<dbReference type="OrthoDB" id="5409308at2759"/>
<evidence type="ECO:0000256" key="8">
    <source>
        <dbReference type="ARBA" id="ARBA00025243"/>
    </source>
</evidence>
<dbReference type="Pfam" id="PF10247">
    <property type="entry name" value="Romo1"/>
    <property type="match status" value="1"/>
</dbReference>
<feature type="transmembrane region" description="Helical" evidence="10">
    <location>
        <begin position="16"/>
        <end position="38"/>
    </location>
</feature>
<protein>
    <recommendedName>
        <fullName evidence="3">Reactive oxygen species modulator 1</fullName>
    </recommendedName>
    <alternativeName>
        <fullName evidence="9">Protein MGR2 homolog</fullName>
    </alternativeName>
</protein>
<dbReference type="GO" id="GO:0045039">
    <property type="term" value="P:protein insertion into mitochondrial inner membrane"/>
    <property type="evidence" value="ECO:0000318"/>
    <property type="project" value="GO_Central"/>
</dbReference>
<evidence type="ECO:0000256" key="5">
    <source>
        <dbReference type="ARBA" id="ARBA00022989"/>
    </source>
</evidence>